<evidence type="ECO:0000259" key="9">
    <source>
        <dbReference type="PROSITE" id="PS51446"/>
    </source>
</evidence>
<feature type="domain" description="Pacifastin" evidence="9">
    <location>
        <begin position="287"/>
        <end position="324"/>
    </location>
</feature>
<sequence>MKSRIFLLILEATAVFMYSYRKPIPQTLWRQNCAKNSQLLNDCNWCKCENNKYSCKARVCNEVDMFKHFNEAINDINVGMEGHGVWRSGNVECQPGVQYKRDGLLCVCGKNGKWPSLICKKTFLLLDSVDTALEEEPDDQECVPETIRMFGCRMCFCGPSGRINATNCYDDLCAKDYGRNGDDSKDVIKEFYAECILGKVYSIGLNTCQCLRNNRLVCNQRNERSLCKNRRSGESFYVDCNQCYCDDINQMHCTAKRCLSALSEESLKERFRVPTGEFPFTETPIDDSECIPGTQYINDCNTCKCFNDRNMKVHSCTVNKCSENDFGTDCVEGTTYEKNCHHCYCTVIDGVKQEICGIDDHCTRSDQMRKTDQAVLHGYCEPLHVYKKDCNVCKCQSNGQIMTCTTRVCNSLSVDLVPIAHELGRCRTGHTYRIDCNVCYCLSNGNILCTMAVCNGK</sequence>
<evidence type="ECO:0000256" key="2">
    <source>
        <dbReference type="ARBA" id="ARBA00022525"/>
    </source>
</evidence>
<dbReference type="InterPro" id="IPR008037">
    <property type="entry name" value="Pacifastin_dom"/>
</dbReference>
<comment type="caution">
    <text evidence="7">Lacks conserved residue(s) required for the propagation of feature annotation.</text>
</comment>
<evidence type="ECO:0000313" key="10">
    <source>
        <dbReference type="Proteomes" id="UP000504629"/>
    </source>
</evidence>
<feature type="domain" description="Pacifastin" evidence="9">
    <location>
        <begin position="377"/>
        <end position="412"/>
    </location>
</feature>
<dbReference type="OrthoDB" id="7449965at2759"/>
<keyword evidence="5 7" id="KW-1015">Disulfide bond</keyword>
<accession>A0A6J2K754</accession>
<dbReference type="SUPFAM" id="SSF57283">
    <property type="entry name" value="PMP inhibitors"/>
    <property type="match status" value="3"/>
</dbReference>
<organism evidence="10 11">
    <name type="scientific">Bombyx mandarina</name>
    <name type="common">Wild silk moth</name>
    <name type="synonym">Wild silkworm</name>
    <dbReference type="NCBI Taxonomy" id="7092"/>
    <lineage>
        <taxon>Eukaryota</taxon>
        <taxon>Metazoa</taxon>
        <taxon>Ecdysozoa</taxon>
        <taxon>Arthropoda</taxon>
        <taxon>Hexapoda</taxon>
        <taxon>Insecta</taxon>
        <taxon>Pterygota</taxon>
        <taxon>Neoptera</taxon>
        <taxon>Endopterygota</taxon>
        <taxon>Lepidoptera</taxon>
        <taxon>Glossata</taxon>
        <taxon>Ditrysia</taxon>
        <taxon>Bombycoidea</taxon>
        <taxon>Bombycidae</taxon>
        <taxon>Bombycinae</taxon>
        <taxon>Bombyx</taxon>
    </lineage>
</organism>
<protein>
    <submittedName>
        <fullName evidence="11">Uncharacterized protein LOC114247913</fullName>
    </submittedName>
</protein>
<evidence type="ECO:0000256" key="6">
    <source>
        <dbReference type="ARBA" id="ARBA00029459"/>
    </source>
</evidence>
<evidence type="ECO:0000256" key="4">
    <source>
        <dbReference type="ARBA" id="ARBA00022900"/>
    </source>
</evidence>
<dbReference type="Proteomes" id="UP000504629">
    <property type="component" value="Unplaced"/>
</dbReference>
<comment type="subcellular location">
    <subcellularLocation>
        <location evidence="1">Secreted</location>
    </subcellularLocation>
</comment>
<comment type="similarity">
    <text evidence="6 7">Belongs to the protease inhibitor I19 family.</text>
</comment>
<evidence type="ECO:0000256" key="7">
    <source>
        <dbReference type="PROSITE-ProRule" id="PRU00776"/>
    </source>
</evidence>
<dbReference type="GeneID" id="114247913"/>
<name>A0A6J2K754_BOMMA</name>
<feature type="signal peptide" evidence="8">
    <location>
        <begin position="1"/>
        <end position="19"/>
    </location>
</feature>
<keyword evidence="3 7" id="KW-0646">Protease inhibitor</keyword>
<evidence type="ECO:0000256" key="5">
    <source>
        <dbReference type="ARBA" id="ARBA00023157"/>
    </source>
</evidence>
<evidence type="ECO:0000256" key="1">
    <source>
        <dbReference type="ARBA" id="ARBA00004613"/>
    </source>
</evidence>
<dbReference type="GO" id="GO:0004867">
    <property type="term" value="F:serine-type endopeptidase inhibitor activity"/>
    <property type="evidence" value="ECO:0007669"/>
    <property type="project" value="UniProtKB-UniRule"/>
</dbReference>
<dbReference type="RefSeq" id="XP_028036797.1">
    <property type="nucleotide sequence ID" value="XM_028180996.1"/>
</dbReference>
<gene>
    <name evidence="11" type="primary">LOC114247913</name>
</gene>
<keyword evidence="4 7" id="KW-0722">Serine protease inhibitor</keyword>
<dbReference type="AlphaFoldDB" id="A0A6J2K754"/>
<keyword evidence="10" id="KW-1185">Reference proteome</keyword>
<proteinExistence type="inferred from homology"/>
<dbReference type="GO" id="GO:0005576">
    <property type="term" value="C:extracellular region"/>
    <property type="evidence" value="ECO:0007669"/>
    <property type="project" value="UniProtKB-SubCell"/>
</dbReference>
<dbReference type="PROSITE" id="PS51446">
    <property type="entry name" value="PACIFASTIN"/>
    <property type="match status" value="2"/>
</dbReference>
<dbReference type="Pfam" id="PF05375">
    <property type="entry name" value="Pacifastin_I"/>
    <property type="match status" value="1"/>
</dbReference>
<reference evidence="11" key="1">
    <citation type="submission" date="2025-08" db="UniProtKB">
        <authorList>
            <consortium name="RefSeq"/>
        </authorList>
    </citation>
    <scope>IDENTIFICATION</scope>
    <source>
        <tissue evidence="11">Silk gland</tissue>
    </source>
</reference>
<dbReference type="InterPro" id="IPR036201">
    <property type="entry name" value="Pacifastin_dom_sf"/>
</dbReference>
<evidence type="ECO:0000313" key="11">
    <source>
        <dbReference type="RefSeq" id="XP_028036797.1"/>
    </source>
</evidence>
<feature type="disulfide bond" evidence="7">
    <location>
        <begin position="380"/>
        <end position="395"/>
    </location>
</feature>
<evidence type="ECO:0000256" key="8">
    <source>
        <dbReference type="SAM" id="SignalP"/>
    </source>
</evidence>
<keyword evidence="8" id="KW-0732">Signal</keyword>
<dbReference type="KEGG" id="bman:114247913"/>
<feature type="chain" id="PRO_5026689149" evidence="8">
    <location>
        <begin position="20"/>
        <end position="457"/>
    </location>
</feature>
<evidence type="ECO:0000256" key="3">
    <source>
        <dbReference type="ARBA" id="ARBA00022690"/>
    </source>
</evidence>
<feature type="disulfide bond" evidence="7">
    <location>
        <begin position="290"/>
        <end position="305"/>
    </location>
</feature>
<keyword evidence="2" id="KW-0964">Secreted</keyword>